<evidence type="ECO:0000313" key="3">
    <source>
        <dbReference type="Proteomes" id="UP000296468"/>
    </source>
</evidence>
<dbReference type="EMBL" id="CP035088">
    <property type="protein sequence ID" value="QBZ90248.1"/>
    <property type="molecule type" value="Genomic_DNA"/>
</dbReference>
<dbReference type="Proteomes" id="UP000296468">
    <property type="component" value="Chromosome"/>
</dbReference>
<dbReference type="OrthoDB" id="9798669at2"/>
<name>A0A4P7PHN5_9PSED</name>
<dbReference type="Gene3D" id="3.40.50.720">
    <property type="entry name" value="NAD(P)-binding Rossmann-like Domain"/>
    <property type="match status" value="1"/>
</dbReference>
<dbReference type="InterPro" id="IPR051604">
    <property type="entry name" value="Ergot_Alk_Oxidoreductase"/>
</dbReference>
<dbReference type="PANTHER" id="PTHR43162:SF1">
    <property type="entry name" value="PRESTALK A DIFFERENTIATION PROTEIN A"/>
    <property type="match status" value="1"/>
</dbReference>
<organism evidence="2 3">
    <name type="scientific">Pseudomonas viciae</name>
    <dbReference type="NCBI Taxonomy" id="2505979"/>
    <lineage>
        <taxon>Bacteria</taxon>
        <taxon>Pseudomonadati</taxon>
        <taxon>Pseudomonadota</taxon>
        <taxon>Gammaproteobacteria</taxon>
        <taxon>Pseudomonadales</taxon>
        <taxon>Pseudomonadaceae</taxon>
        <taxon>Pseudomonas</taxon>
    </lineage>
</organism>
<dbReference type="Gene3D" id="3.90.25.10">
    <property type="entry name" value="UDP-galactose 4-epimerase, domain 1"/>
    <property type="match status" value="1"/>
</dbReference>
<dbReference type="RefSeq" id="WP_135845772.1">
    <property type="nucleotide sequence ID" value="NZ_CP035088.1"/>
</dbReference>
<evidence type="ECO:0000313" key="2">
    <source>
        <dbReference type="EMBL" id="QBZ90248.1"/>
    </source>
</evidence>
<dbReference type="AlphaFoldDB" id="A0A4P7PHN5"/>
<sequence length="283" mass="31049">MYTVMGVTGQVGAEVARNLLAANKRVRVVVRDGEKGKAWAAKGCEVAVADANDISALIPAFSASTGVFILLPANFDPSEGFPETRQIIENLRVALETAKPEKVLCISTIGAQAHQPNLLNQLQILEQSFGMLNLPITFLRPAWFMENSLWDIEPAKNNGVILSFLQPLDKPVPMIATADVGRVSAELLQEDWCGKRIVELESEQQVTPNDIAAAFSELLDKPVKMEVVPSHAWETLFRSQGMSNPNPRIQMLHGFNEGWIHFEGIPRKGSVGLKEVLSALLSR</sequence>
<gene>
    <name evidence="2" type="ORF">EPZ47_16525</name>
</gene>
<dbReference type="InterPro" id="IPR016040">
    <property type="entry name" value="NAD(P)-bd_dom"/>
</dbReference>
<dbReference type="Pfam" id="PF13460">
    <property type="entry name" value="NAD_binding_10"/>
    <property type="match status" value="1"/>
</dbReference>
<evidence type="ECO:0000259" key="1">
    <source>
        <dbReference type="Pfam" id="PF13460"/>
    </source>
</evidence>
<feature type="domain" description="NAD(P)-binding" evidence="1">
    <location>
        <begin position="6"/>
        <end position="190"/>
    </location>
</feature>
<dbReference type="PANTHER" id="PTHR43162">
    <property type="match status" value="1"/>
</dbReference>
<dbReference type="KEGG" id="pvk:EPZ47_16525"/>
<reference evidence="2 3" key="1">
    <citation type="journal article" date="2019" name="Front. Microbiol.">
        <title>In silico and Genetic Analyses of Cyclic Lipopeptide Synthetic Gene Clusters in Pseudomonas sp. 11K1.</title>
        <authorList>
            <person name="Zhao H."/>
            <person name="Liu Y.P."/>
            <person name="Zhang L.Q."/>
        </authorList>
    </citation>
    <scope>NUCLEOTIDE SEQUENCE [LARGE SCALE GENOMIC DNA]</scope>
    <source>
        <strain evidence="2 3">11K1</strain>
    </source>
</reference>
<accession>A0A4P7PHN5</accession>
<proteinExistence type="predicted"/>
<protein>
    <submittedName>
        <fullName evidence="2">NAD-dependent epimerase/dehydratase family protein</fullName>
    </submittedName>
</protein>
<dbReference type="SUPFAM" id="SSF51735">
    <property type="entry name" value="NAD(P)-binding Rossmann-fold domains"/>
    <property type="match status" value="1"/>
</dbReference>
<dbReference type="InterPro" id="IPR036291">
    <property type="entry name" value="NAD(P)-bd_dom_sf"/>
</dbReference>